<evidence type="ECO:0000256" key="1">
    <source>
        <dbReference type="SAM" id="MobiDB-lite"/>
    </source>
</evidence>
<protein>
    <recommendedName>
        <fullName evidence="4">(2Fe-2S) ferredoxin</fullName>
    </recommendedName>
</protein>
<sequence length="149" mass="16997">MKLEGVKNHLLLCNGASCTRNGAQEVTEAIRQEIRQLSMQKVVHTTKTLCNGRCAFGPIVIQYPRGIWYDQMTPERGRQLAQSIYQNISYLETASHVYDGRIFLKLEQGVNVNGDYWTGNDEDAHRDKHLSDGDRTKEPSLRKSEKQSD</sequence>
<name>A0A8J2VH76_9BACL</name>
<dbReference type="RefSeq" id="WP_188648430.1">
    <property type="nucleotide sequence ID" value="NZ_BMHQ01000010.1"/>
</dbReference>
<keyword evidence="3" id="KW-1185">Reference proteome</keyword>
<dbReference type="CDD" id="cd02980">
    <property type="entry name" value="TRX_Fd_family"/>
    <property type="match status" value="1"/>
</dbReference>
<accession>A0A8J2VH76</accession>
<dbReference type="Gene3D" id="3.40.30.10">
    <property type="entry name" value="Glutaredoxin"/>
    <property type="match status" value="1"/>
</dbReference>
<dbReference type="SUPFAM" id="SSF52833">
    <property type="entry name" value="Thioredoxin-like"/>
    <property type="match status" value="1"/>
</dbReference>
<feature type="region of interest" description="Disordered" evidence="1">
    <location>
        <begin position="119"/>
        <end position="149"/>
    </location>
</feature>
<proteinExistence type="predicted"/>
<dbReference type="EMBL" id="BMHQ01000010">
    <property type="protein sequence ID" value="GGE23558.1"/>
    <property type="molecule type" value="Genomic_DNA"/>
</dbReference>
<dbReference type="Pfam" id="PF01257">
    <property type="entry name" value="2Fe-2S_thioredx"/>
    <property type="match status" value="1"/>
</dbReference>
<evidence type="ECO:0000313" key="2">
    <source>
        <dbReference type="EMBL" id="GGE23558.1"/>
    </source>
</evidence>
<dbReference type="AlphaFoldDB" id="A0A8J2VH76"/>
<organism evidence="2 3">
    <name type="scientific">Marinithermofilum abyssi</name>
    <dbReference type="NCBI Taxonomy" id="1571185"/>
    <lineage>
        <taxon>Bacteria</taxon>
        <taxon>Bacillati</taxon>
        <taxon>Bacillota</taxon>
        <taxon>Bacilli</taxon>
        <taxon>Bacillales</taxon>
        <taxon>Thermoactinomycetaceae</taxon>
        <taxon>Marinithermofilum</taxon>
    </lineage>
</organism>
<dbReference type="Proteomes" id="UP000625210">
    <property type="component" value="Unassembled WGS sequence"/>
</dbReference>
<gene>
    <name evidence="2" type="ORF">GCM10011571_27070</name>
</gene>
<reference evidence="2" key="2">
    <citation type="submission" date="2020-09" db="EMBL/GenBank/DDBJ databases">
        <authorList>
            <person name="Sun Q."/>
            <person name="Zhou Y."/>
        </authorList>
    </citation>
    <scope>NUCLEOTIDE SEQUENCE</scope>
    <source>
        <strain evidence="2">CGMCC 1.15179</strain>
    </source>
</reference>
<comment type="caution">
    <text evidence="2">The sequence shown here is derived from an EMBL/GenBank/DDBJ whole genome shotgun (WGS) entry which is preliminary data.</text>
</comment>
<evidence type="ECO:0008006" key="4">
    <source>
        <dbReference type="Google" id="ProtNLM"/>
    </source>
</evidence>
<evidence type="ECO:0000313" key="3">
    <source>
        <dbReference type="Proteomes" id="UP000625210"/>
    </source>
</evidence>
<reference evidence="2" key="1">
    <citation type="journal article" date="2014" name="Int. J. Syst. Evol. Microbiol.">
        <title>Complete genome sequence of Corynebacterium casei LMG S-19264T (=DSM 44701T), isolated from a smear-ripened cheese.</title>
        <authorList>
            <consortium name="US DOE Joint Genome Institute (JGI-PGF)"/>
            <person name="Walter F."/>
            <person name="Albersmeier A."/>
            <person name="Kalinowski J."/>
            <person name="Ruckert C."/>
        </authorList>
    </citation>
    <scope>NUCLEOTIDE SEQUENCE</scope>
    <source>
        <strain evidence="2">CGMCC 1.15179</strain>
    </source>
</reference>
<feature type="compositionally biased region" description="Basic and acidic residues" evidence="1">
    <location>
        <begin position="122"/>
        <end position="149"/>
    </location>
</feature>
<dbReference type="InterPro" id="IPR036249">
    <property type="entry name" value="Thioredoxin-like_sf"/>
</dbReference>